<proteinExistence type="inferred from homology"/>
<keyword evidence="4 7" id="KW-0808">Transferase</keyword>
<accession>A0A839Y369</accession>
<dbReference type="Proteomes" id="UP000580718">
    <property type="component" value="Unassembled WGS sequence"/>
</dbReference>
<dbReference type="GO" id="GO:0047355">
    <property type="term" value="F:CDP-glycerol glycerophosphotransferase activity"/>
    <property type="evidence" value="ECO:0007669"/>
    <property type="project" value="UniProtKB-EC"/>
</dbReference>
<protein>
    <submittedName>
        <fullName evidence="7">CDP-glycerol glycerophosphotransferase</fullName>
        <ecNumber evidence="7">2.7.8.12</ecNumber>
    </submittedName>
</protein>
<evidence type="ECO:0000256" key="3">
    <source>
        <dbReference type="ARBA" id="ARBA00022475"/>
    </source>
</evidence>
<reference evidence="7 8" key="1">
    <citation type="submission" date="2020-08" db="EMBL/GenBank/DDBJ databases">
        <title>Sequencing the genomes of 1000 actinobacteria strains.</title>
        <authorList>
            <person name="Klenk H.-P."/>
        </authorList>
    </citation>
    <scope>NUCLEOTIDE SEQUENCE [LARGE SCALE GENOMIC DNA]</scope>
    <source>
        <strain evidence="7 8">DSM 16678</strain>
    </source>
</reference>
<dbReference type="Gene3D" id="3.40.50.12580">
    <property type="match status" value="1"/>
</dbReference>
<organism evidence="7 8">
    <name type="scientific">Modestobacter versicolor</name>
    <dbReference type="NCBI Taxonomy" id="429133"/>
    <lineage>
        <taxon>Bacteria</taxon>
        <taxon>Bacillati</taxon>
        <taxon>Actinomycetota</taxon>
        <taxon>Actinomycetes</taxon>
        <taxon>Geodermatophilales</taxon>
        <taxon>Geodermatophilaceae</taxon>
        <taxon>Modestobacter</taxon>
    </lineage>
</organism>
<dbReference type="RefSeq" id="WP_258372817.1">
    <property type="nucleotide sequence ID" value="NZ_JACIBU010000001.1"/>
</dbReference>
<comment type="similarity">
    <text evidence="2">Belongs to the CDP-glycerol glycerophosphotransferase family.</text>
</comment>
<comment type="caution">
    <text evidence="7">The sequence shown here is derived from an EMBL/GenBank/DDBJ whole genome shotgun (WGS) entry which is preliminary data.</text>
</comment>
<dbReference type="Pfam" id="PF04464">
    <property type="entry name" value="Glyphos_transf"/>
    <property type="match status" value="1"/>
</dbReference>
<dbReference type="InterPro" id="IPR043148">
    <property type="entry name" value="TagF_C"/>
</dbReference>
<evidence type="ECO:0000256" key="1">
    <source>
        <dbReference type="ARBA" id="ARBA00004202"/>
    </source>
</evidence>
<evidence type="ECO:0000256" key="4">
    <source>
        <dbReference type="ARBA" id="ARBA00022679"/>
    </source>
</evidence>
<keyword evidence="5" id="KW-0777">Teichoic acid biosynthesis</keyword>
<dbReference type="SUPFAM" id="SSF53756">
    <property type="entry name" value="UDP-Glycosyltransferase/glycogen phosphorylase"/>
    <property type="match status" value="1"/>
</dbReference>
<keyword evidence="6" id="KW-0472">Membrane</keyword>
<evidence type="ECO:0000256" key="5">
    <source>
        <dbReference type="ARBA" id="ARBA00022944"/>
    </source>
</evidence>
<name>A0A839Y369_9ACTN</name>
<dbReference type="PANTHER" id="PTHR37316">
    <property type="entry name" value="TEICHOIC ACID GLYCEROL-PHOSPHATE PRIMASE"/>
    <property type="match status" value="1"/>
</dbReference>
<dbReference type="Gene3D" id="3.40.50.11820">
    <property type="match status" value="1"/>
</dbReference>
<dbReference type="InterPro" id="IPR051612">
    <property type="entry name" value="Teichoic_Acid_Biosynth"/>
</dbReference>
<evidence type="ECO:0000256" key="6">
    <source>
        <dbReference type="ARBA" id="ARBA00023136"/>
    </source>
</evidence>
<dbReference type="InterPro" id="IPR007554">
    <property type="entry name" value="Glycerophosphate_synth"/>
</dbReference>
<evidence type="ECO:0000256" key="2">
    <source>
        <dbReference type="ARBA" id="ARBA00010488"/>
    </source>
</evidence>
<dbReference type="GO" id="GO:0019350">
    <property type="term" value="P:teichoic acid biosynthetic process"/>
    <property type="evidence" value="ECO:0007669"/>
    <property type="project" value="UniProtKB-KW"/>
</dbReference>
<evidence type="ECO:0000313" key="8">
    <source>
        <dbReference type="Proteomes" id="UP000580718"/>
    </source>
</evidence>
<sequence length="374" mass="41061">MTTIVWSSFSGRYSDSPRAVYEALLPRGEEFSHVWLVRPETRGDFPAGVATAEYGSPEGRAALEAADVVFANNGISLDWDKSPATTYVQTWHGTPLKRMHRDVARPTGGLLTALDRDVARWDVLLSPNAFSTPNLRSAFGYTGEVLETGYPRNDVLSAPDRDERRAAVRAALGIADGVTTVLYAPTWRDDLVMTDGVPDHAFPPDFADLVDGLPADHVLLLRLHTMVADRFPQVTGERVVDVSDHPEVSDLYLAADVLLTDYSSAMFDFAVTGRPVLSFTYDLEHYRDELRGFYFDLAEVAPGPLLSTSAEVVAALADLAGGRRQDTARRAAFERTFCSLEDGHATDRVVARFFPPTDRVPAPPADRGVEHAHD</sequence>
<comment type="subcellular location">
    <subcellularLocation>
        <location evidence="1">Cell membrane</location>
        <topology evidence="1">Peripheral membrane protein</topology>
    </subcellularLocation>
</comment>
<dbReference type="InterPro" id="IPR043149">
    <property type="entry name" value="TagF_N"/>
</dbReference>
<dbReference type="EMBL" id="JACIBU010000001">
    <property type="protein sequence ID" value="MBB3675726.1"/>
    <property type="molecule type" value="Genomic_DNA"/>
</dbReference>
<keyword evidence="3" id="KW-1003">Cell membrane</keyword>
<gene>
    <name evidence="7" type="ORF">FHX36_001461</name>
</gene>
<dbReference type="GO" id="GO:0005886">
    <property type="term" value="C:plasma membrane"/>
    <property type="evidence" value="ECO:0007669"/>
    <property type="project" value="UniProtKB-SubCell"/>
</dbReference>
<dbReference type="AlphaFoldDB" id="A0A839Y369"/>
<dbReference type="PANTHER" id="PTHR37316:SF3">
    <property type="entry name" value="TEICHOIC ACID GLYCEROL-PHOSPHATE TRANSFERASE"/>
    <property type="match status" value="1"/>
</dbReference>
<evidence type="ECO:0000313" key="7">
    <source>
        <dbReference type="EMBL" id="MBB3675726.1"/>
    </source>
</evidence>
<dbReference type="EC" id="2.7.8.12" evidence="7"/>